<dbReference type="InterPro" id="IPR013325">
    <property type="entry name" value="RNA_pol_sigma_r2"/>
</dbReference>
<dbReference type="PANTHER" id="PTHR43133:SF25">
    <property type="entry name" value="RNA POLYMERASE SIGMA FACTOR RFAY-RELATED"/>
    <property type="match status" value="1"/>
</dbReference>
<dbReference type="Pfam" id="PF04545">
    <property type="entry name" value="Sigma70_r4"/>
    <property type="match status" value="1"/>
</dbReference>
<dbReference type="Gene3D" id="1.10.10.10">
    <property type="entry name" value="Winged helix-like DNA-binding domain superfamily/Winged helix DNA-binding domain"/>
    <property type="match status" value="1"/>
</dbReference>
<dbReference type="GO" id="GO:0016987">
    <property type="term" value="F:sigma factor activity"/>
    <property type="evidence" value="ECO:0007669"/>
    <property type="project" value="UniProtKB-KW"/>
</dbReference>
<dbReference type="NCBIfam" id="TIGR02937">
    <property type="entry name" value="sigma70-ECF"/>
    <property type="match status" value="1"/>
</dbReference>
<evidence type="ECO:0000256" key="2">
    <source>
        <dbReference type="ARBA" id="ARBA00023015"/>
    </source>
</evidence>
<feature type="domain" description="RNA polymerase sigma-70 region 2" evidence="6">
    <location>
        <begin position="38"/>
        <end position="104"/>
    </location>
</feature>
<dbReference type="InterPro" id="IPR036388">
    <property type="entry name" value="WH-like_DNA-bd_sf"/>
</dbReference>
<gene>
    <name evidence="8" type="primary">rpoE_35</name>
    <name evidence="8" type="ORF">Pflav_079290</name>
</gene>
<evidence type="ECO:0000313" key="9">
    <source>
        <dbReference type="Proteomes" id="UP000502508"/>
    </source>
</evidence>
<keyword evidence="5" id="KW-0804">Transcription</keyword>
<dbReference type="InterPro" id="IPR014284">
    <property type="entry name" value="RNA_pol_sigma-70_dom"/>
</dbReference>
<protein>
    <submittedName>
        <fullName evidence="8">DNA-directed RNA polymerase sigma-70 factor</fullName>
    </submittedName>
</protein>
<dbReference type="RefSeq" id="WP_173041354.1">
    <property type="nucleotide sequence ID" value="NZ_AP022870.1"/>
</dbReference>
<feature type="domain" description="RNA polymerase sigma-70 region 4" evidence="7">
    <location>
        <begin position="140"/>
        <end position="188"/>
    </location>
</feature>
<dbReference type="EMBL" id="AP022870">
    <property type="protein sequence ID" value="BCB81519.1"/>
    <property type="molecule type" value="Genomic_DNA"/>
</dbReference>
<dbReference type="InterPro" id="IPR039425">
    <property type="entry name" value="RNA_pol_sigma-70-like"/>
</dbReference>
<dbReference type="SUPFAM" id="SSF88946">
    <property type="entry name" value="Sigma2 domain of RNA polymerase sigma factors"/>
    <property type="match status" value="1"/>
</dbReference>
<reference evidence="8 9" key="2">
    <citation type="submission" date="2020-03" db="EMBL/GenBank/DDBJ databases">
        <authorList>
            <person name="Ichikawa N."/>
            <person name="Kimura A."/>
            <person name="Kitahashi Y."/>
            <person name="Uohara A."/>
        </authorList>
    </citation>
    <scope>NUCLEOTIDE SEQUENCE [LARGE SCALE GENOMIC DNA]</scope>
    <source>
        <strain evidence="8 9">NBRC 107702</strain>
    </source>
</reference>
<dbReference type="AlphaFoldDB" id="A0A6F8Y662"/>
<evidence type="ECO:0000256" key="5">
    <source>
        <dbReference type="ARBA" id="ARBA00023163"/>
    </source>
</evidence>
<sequence length="202" mass="22170">MSDATAEVAADPVAVPAPGDGELIERSLAAGESFAAIFDRHGLAVHRYLARRVGHSLADDLTSETFLLAFRLRARYDPSQPDARPWLFGIATNLLHRHRRTEVRQYQAFARTGVDPVAEPHAELVDRVAATAASRRLAAVLAKLPATERDVLLLVAREELSLVEVARALDIPAGTVRSRLHSARQRLRRALADLDPSTPEEH</sequence>
<accession>A0A6F8Y662</accession>
<evidence type="ECO:0000259" key="7">
    <source>
        <dbReference type="Pfam" id="PF04545"/>
    </source>
</evidence>
<dbReference type="GO" id="GO:0006352">
    <property type="term" value="P:DNA-templated transcription initiation"/>
    <property type="evidence" value="ECO:0007669"/>
    <property type="project" value="InterPro"/>
</dbReference>
<evidence type="ECO:0000256" key="4">
    <source>
        <dbReference type="ARBA" id="ARBA00023125"/>
    </source>
</evidence>
<dbReference type="Proteomes" id="UP000502508">
    <property type="component" value="Chromosome"/>
</dbReference>
<proteinExistence type="inferred from homology"/>
<dbReference type="PANTHER" id="PTHR43133">
    <property type="entry name" value="RNA POLYMERASE ECF-TYPE SIGMA FACTO"/>
    <property type="match status" value="1"/>
</dbReference>
<name>A0A6F8Y662_9ACTN</name>
<keyword evidence="3" id="KW-0731">Sigma factor</keyword>
<organism evidence="8 9">
    <name type="scientific">Phytohabitans flavus</name>
    <dbReference type="NCBI Taxonomy" id="1076124"/>
    <lineage>
        <taxon>Bacteria</taxon>
        <taxon>Bacillati</taxon>
        <taxon>Actinomycetota</taxon>
        <taxon>Actinomycetes</taxon>
        <taxon>Micromonosporales</taxon>
        <taxon>Micromonosporaceae</taxon>
    </lineage>
</organism>
<evidence type="ECO:0000256" key="3">
    <source>
        <dbReference type="ARBA" id="ARBA00023082"/>
    </source>
</evidence>
<dbReference type="InterPro" id="IPR007627">
    <property type="entry name" value="RNA_pol_sigma70_r2"/>
</dbReference>
<dbReference type="GO" id="GO:0000428">
    <property type="term" value="C:DNA-directed RNA polymerase complex"/>
    <property type="evidence" value="ECO:0007669"/>
    <property type="project" value="UniProtKB-KW"/>
</dbReference>
<evidence type="ECO:0000256" key="1">
    <source>
        <dbReference type="ARBA" id="ARBA00010641"/>
    </source>
</evidence>
<evidence type="ECO:0000259" key="6">
    <source>
        <dbReference type="Pfam" id="PF04542"/>
    </source>
</evidence>
<dbReference type="Gene3D" id="1.10.1740.10">
    <property type="match status" value="1"/>
</dbReference>
<dbReference type="GO" id="GO:0003677">
    <property type="term" value="F:DNA binding"/>
    <property type="evidence" value="ECO:0007669"/>
    <property type="project" value="UniProtKB-KW"/>
</dbReference>
<keyword evidence="4" id="KW-0238">DNA-binding</keyword>
<reference evidence="8 9" key="1">
    <citation type="submission" date="2020-03" db="EMBL/GenBank/DDBJ databases">
        <title>Whole genome shotgun sequence of Phytohabitans flavus NBRC 107702.</title>
        <authorList>
            <person name="Komaki H."/>
            <person name="Tamura T."/>
        </authorList>
    </citation>
    <scope>NUCLEOTIDE SEQUENCE [LARGE SCALE GENOMIC DNA]</scope>
    <source>
        <strain evidence="8 9">NBRC 107702</strain>
    </source>
</reference>
<dbReference type="KEGG" id="pfla:Pflav_079290"/>
<keyword evidence="2" id="KW-0805">Transcription regulation</keyword>
<dbReference type="CDD" id="cd06171">
    <property type="entry name" value="Sigma70_r4"/>
    <property type="match status" value="1"/>
</dbReference>
<keyword evidence="8" id="KW-0240">DNA-directed RNA polymerase</keyword>
<dbReference type="Pfam" id="PF04542">
    <property type="entry name" value="Sigma70_r2"/>
    <property type="match status" value="1"/>
</dbReference>
<comment type="similarity">
    <text evidence="1">Belongs to the sigma-70 factor family. ECF subfamily.</text>
</comment>
<keyword evidence="9" id="KW-1185">Reference proteome</keyword>
<dbReference type="InterPro" id="IPR013324">
    <property type="entry name" value="RNA_pol_sigma_r3/r4-like"/>
</dbReference>
<dbReference type="InterPro" id="IPR007630">
    <property type="entry name" value="RNA_pol_sigma70_r4"/>
</dbReference>
<evidence type="ECO:0000313" key="8">
    <source>
        <dbReference type="EMBL" id="BCB81519.1"/>
    </source>
</evidence>
<dbReference type="SUPFAM" id="SSF88659">
    <property type="entry name" value="Sigma3 and sigma4 domains of RNA polymerase sigma factors"/>
    <property type="match status" value="1"/>
</dbReference>